<comment type="caution">
    <text evidence="1">The sequence shown here is derived from an EMBL/GenBank/DDBJ whole genome shotgun (WGS) entry which is preliminary data.</text>
</comment>
<reference evidence="1" key="1">
    <citation type="journal article" date="2021" name="Front. Plant Sci.">
        <title>Chromosome-Scale Genome Assembly for Chinese Sour Jujube and Insights Into Its Genome Evolution and Domestication Signature.</title>
        <authorList>
            <person name="Shen L.-Y."/>
            <person name="Luo H."/>
            <person name="Wang X.-L."/>
            <person name="Wang X.-M."/>
            <person name="Qiu X.-J."/>
            <person name="Liu H."/>
            <person name="Zhou S.-S."/>
            <person name="Jia K.-H."/>
            <person name="Nie S."/>
            <person name="Bao Y.-T."/>
            <person name="Zhang R.-G."/>
            <person name="Yun Q.-Z."/>
            <person name="Chai Y.-H."/>
            <person name="Lu J.-Y."/>
            <person name="Li Y."/>
            <person name="Zhao S.-W."/>
            <person name="Mao J.-F."/>
            <person name="Jia S.-G."/>
            <person name="Mao Y.-M."/>
        </authorList>
    </citation>
    <scope>NUCLEOTIDE SEQUENCE</scope>
    <source>
        <strain evidence="1">AT0</strain>
        <tissue evidence="1">Leaf</tissue>
    </source>
</reference>
<organism evidence="1 2">
    <name type="scientific">Ziziphus jujuba var. spinosa</name>
    <dbReference type="NCBI Taxonomy" id="714518"/>
    <lineage>
        <taxon>Eukaryota</taxon>
        <taxon>Viridiplantae</taxon>
        <taxon>Streptophyta</taxon>
        <taxon>Embryophyta</taxon>
        <taxon>Tracheophyta</taxon>
        <taxon>Spermatophyta</taxon>
        <taxon>Magnoliopsida</taxon>
        <taxon>eudicotyledons</taxon>
        <taxon>Gunneridae</taxon>
        <taxon>Pentapetalae</taxon>
        <taxon>rosids</taxon>
        <taxon>fabids</taxon>
        <taxon>Rosales</taxon>
        <taxon>Rhamnaceae</taxon>
        <taxon>Paliureae</taxon>
        <taxon>Ziziphus</taxon>
    </lineage>
</organism>
<dbReference type="AlphaFoldDB" id="A0A978UG37"/>
<proteinExistence type="predicted"/>
<dbReference type="EMBL" id="JAEACU010000011">
    <property type="protein sequence ID" value="KAH7513768.1"/>
    <property type="molecule type" value="Genomic_DNA"/>
</dbReference>
<evidence type="ECO:0000313" key="2">
    <source>
        <dbReference type="Proteomes" id="UP000813462"/>
    </source>
</evidence>
<protein>
    <submittedName>
        <fullName evidence="1">Uncharacterized protein</fullName>
    </submittedName>
</protein>
<name>A0A978UG37_ZIZJJ</name>
<dbReference type="Proteomes" id="UP000813462">
    <property type="component" value="Unassembled WGS sequence"/>
</dbReference>
<accession>A0A978UG37</accession>
<gene>
    <name evidence="1" type="ORF">FEM48_Zijuj11G0017100</name>
</gene>
<sequence length="119" mass="12395">MGKDEASDTSSSPSSALDQLSPVVVFAHGAGAPPPSGLACLVLLMEFGILLVIGGKVFGPNLNSDESPILEPTIWTNQRKDNVGDMSSPPSSILERLSPVMVLAHGSWWCAGAPFHLIG</sequence>
<evidence type="ECO:0000313" key="1">
    <source>
        <dbReference type="EMBL" id="KAH7513768.1"/>
    </source>
</evidence>